<evidence type="ECO:0000313" key="4">
    <source>
        <dbReference type="Proteomes" id="UP000276128"/>
    </source>
</evidence>
<dbReference type="AlphaFoldDB" id="A0A430J4U0"/>
<dbReference type="SUPFAM" id="SSF55874">
    <property type="entry name" value="ATPase domain of HSP90 chaperone/DNA topoisomerase II/histidine kinase"/>
    <property type="match status" value="1"/>
</dbReference>
<dbReference type="Pfam" id="PF13581">
    <property type="entry name" value="HATPase_c_2"/>
    <property type="match status" value="1"/>
</dbReference>
<dbReference type="PANTHER" id="PTHR35526:SF6">
    <property type="entry name" value="SLR1861 PROTEIN"/>
    <property type="match status" value="1"/>
</dbReference>
<keyword evidence="1" id="KW-0808">Transferase</keyword>
<dbReference type="GO" id="GO:0005524">
    <property type="term" value="F:ATP binding"/>
    <property type="evidence" value="ECO:0007669"/>
    <property type="project" value="UniProtKB-KW"/>
</dbReference>
<organism evidence="3 4">
    <name type="scientific">Paenibacillus whitsoniae</name>
    <dbReference type="NCBI Taxonomy" id="2496558"/>
    <lineage>
        <taxon>Bacteria</taxon>
        <taxon>Bacillati</taxon>
        <taxon>Bacillota</taxon>
        <taxon>Bacilli</taxon>
        <taxon>Bacillales</taxon>
        <taxon>Paenibacillaceae</taxon>
        <taxon>Paenibacillus</taxon>
    </lineage>
</organism>
<evidence type="ECO:0000259" key="2">
    <source>
        <dbReference type="Pfam" id="PF13581"/>
    </source>
</evidence>
<dbReference type="EMBL" id="RXHU01000117">
    <property type="protein sequence ID" value="RTE02436.1"/>
    <property type="molecule type" value="Genomic_DNA"/>
</dbReference>
<name>A0A430J4U0_9BACL</name>
<gene>
    <name evidence="3" type="ORF">EJQ19_29410</name>
</gene>
<evidence type="ECO:0000256" key="1">
    <source>
        <dbReference type="ARBA" id="ARBA00022527"/>
    </source>
</evidence>
<proteinExistence type="predicted"/>
<dbReference type="GO" id="GO:0004674">
    <property type="term" value="F:protein serine/threonine kinase activity"/>
    <property type="evidence" value="ECO:0007669"/>
    <property type="project" value="UniProtKB-KW"/>
</dbReference>
<comment type="caution">
    <text evidence="3">The sequence shown here is derived from an EMBL/GenBank/DDBJ whole genome shotgun (WGS) entry which is preliminary data.</text>
</comment>
<dbReference type="Gene3D" id="3.30.565.10">
    <property type="entry name" value="Histidine kinase-like ATPase, C-terminal domain"/>
    <property type="match status" value="1"/>
</dbReference>
<dbReference type="CDD" id="cd16936">
    <property type="entry name" value="HATPase_RsbW-like"/>
    <property type="match status" value="1"/>
</dbReference>
<keyword evidence="4" id="KW-1185">Reference proteome</keyword>
<dbReference type="Proteomes" id="UP000276128">
    <property type="component" value="Unassembled WGS sequence"/>
</dbReference>
<dbReference type="InterPro" id="IPR003594">
    <property type="entry name" value="HATPase_dom"/>
</dbReference>
<evidence type="ECO:0000313" key="3">
    <source>
        <dbReference type="EMBL" id="RTE02436.1"/>
    </source>
</evidence>
<dbReference type="InterPro" id="IPR036890">
    <property type="entry name" value="HATPase_C_sf"/>
</dbReference>
<dbReference type="PANTHER" id="PTHR35526">
    <property type="entry name" value="ANTI-SIGMA-F FACTOR RSBW-RELATED"/>
    <property type="match status" value="1"/>
</dbReference>
<dbReference type="InterPro" id="IPR050267">
    <property type="entry name" value="Anti-sigma-factor_SerPK"/>
</dbReference>
<keyword evidence="1" id="KW-0418">Kinase</keyword>
<keyword evidence="3" id="KW-0547">Nucleotide-binding</keyword>
<sequence length="148" mass="16737">MSTVTTATIRLSNDLSELERLSHFLRGLSGSMGMDDQVVFQINLVCDELVTNIILYGYPSEERGRHTIELVVAADAHGWELRLSDRGVPFNPLLRASPRIDLEVEDRGIGGLGIHFVRQVMDDLRYERRHDENVLMMRKVRGSEEGAS</sequence>
<keyword evidence="1" id="KW-0723">Serine/threonine-protein kinase</keyword>
<protein>
    <submittedName>
        <fullName evidence="3">ATP-binding protein</fullName>
    </submittedName>
</protein>
<keyword evidence="3" id="KW-0067">ATP-binding</keyword>
<accession>A0A430J4U0</accession>
<feature type="domain" description="Histidine kinase/HSP90-like ATPase" evidence="2">
    <location>
        <begin position="12"/>
        <end position="139"/>
    </location>
</feature>
<dbReference type="OrthoDB" id="9792240at2"/>
<reference evidence="3 4" key="1">
    <citation type="submission" date="2018-12" db="EMBL/GenBank/DDBJ databases">
        <title>Bacillus ochoae sp. nov., Paenibacillus whitsoniae sp. nov., Paenibacillus spiritus sp. nov. Isolated from the Mars Exploration Rover during spacecraft assembly.</title>
        <authorList>
            <person name="Seuylemezian A."/>
            <person name="Vaishampayan P."/>
        </authorList>
    </citation>
    <scope>NUCLEOTIDE SEQUENCE [LARGE SCALE GENOMIC DNA]</scope>
    <source>
        <strain evidence="3 4">MER 54</strain>
    </source>
</reference>